<feature type="compositionally biased region" description="Basic and acidic residues" evidence="6">
    <location>
        <begin position="1038"/>
        <end position="1055"/>
    </location>
</feature>
<feature type="region of interest" description="Disordered" evidence="6">
    <location>
        <begin position="901"/>
        <end position="1312"/>
    </location>
</feature>
<dbReference type="GO" id="GO:0031267">
    <property type="term" value="F:small GTPase binding"/>
    <property type="evidence" value="ECO:0007669"/>
    <property type="project" value="InterPro"/>
</dbReference>
<evidence type="ECO:0000256" key="4">
    <source>
        <dbReference type="ARBA" id="ARBA00022753"/>
    </source>
</evidence>
<evidence type="ECO:0000256" key="5">
    <source>
        <dbReference type="ARBA" id="ARBA00022927"/>
    </source>
</evidence>
<dbReference type="PROSITE" id="PS51511">
    <property type="entry name" value="FIP_RBD"/>
    <property type="match status" value="1"/>
</dbReference>
<feature type="compositionally biased region" description="Basic and acidic residues" evidence="6">
    <location>
        <begin position="450"/>
        <end position="471"/>
    </location>
</feature>
<keyword evidence="5" id="KW-0653">Protein transport</keyword>
<dbReference type="InterPro" id="IPR000008">
    <property type="entry name" value="C2_dom"/>
</dbReference>
<feature type="compositionally biased region" description="Basic residues" evidence="6">
    <location>
        <begin position="266"/>
        <end position="276"/>
    </location>
</feature>
<dbReference type="GO" id="GO:0015031">
    <property type="term" value="P:protein transport"/>
    <property type="evidence" value="ECO:0007669"/>
    <property type="project" value="UniProtKB-KW"/>
</dbReference>
<feature type="compositionally biased region" description="Polar residues" evidence="6">
    <location>
        <begin position="1231"/>
        <end position="1241"/>
    </location>
</feature>
<evidence type="ECO:0008006" key="11">
    <source>
        <dbReference type="Google" id="ProtNLM"/>
    </source>
</evidence>
<feature type="compositionally biased region" description="Polar residues" evidence="6">
    <location>
        <begin position="1210"/>
        <end position="1219"/>
    </location>
</feature>
<feature type="compositionally biased region" description="Basic and acidic residues" evidence="6">
    <location>
        <begin position="1479"/>
        <end position="1494"/>
    </location>
</feature>
<dbReference type="GeneTree" id="ENSGT00940000165511"/>
<evidence type="ECO:0000259" key="7">
    <source>
        <dbReference type="PROSITE" id="PS50004"/>
    </source>
</evidence>
<dbReference type="SMART" id="SM00239">
    <property type="entry name" value="C2"/>
    <property type="match status" value="1"/>
</dbReference>
<dbReference type="PROSITE" id="PS50004">
    <property type="entry name" value="C2"/>
    <property type="match status" value="1"/>
</dbReference>
<reference evidence="9" key="2">
    <citation type="submission" date="2025-09" db="UniProtKB">
        <authorList>
            <consortium name="Ensembl"/>
        </authorList>
    </citation>
    <scope>IDENTIFICATION</scope>
</reference>
<evidence type="ECO:0000256" key="1">
    <source>
        <dbReference type="ARBA" id="ARBA00004172"/>
    </source>
</evidence>
<dbReference type="PANTHER" id="PTHR15746:SF22">
    <property type="entry name" value="RAB11 FAMILY-INTERACTING PROTEIN 1"/>
    <property type="match status" value="1"/>
</dbReference>
<feature type="compositionally biased region" description="Polar residues" evidence="6">
    <location>
        <begin position="1262"/>
        <end position="1284"/>
    </location>
</feature>
<feature type="compositionally biased region" description="Polar residues" evidence="6">
    <location>
        <begin position="226"/>
        <end position="240"/>
    </location>
</feature>
<feature type="compositionally biased region" description="Polar residues" evidence="6">
    <location>
        <begin position="582"/>
        <end position="600"/>
    </location>
</feature>
<evidence type="ECO:0000313" key="10">
    <source>
        <dbReference type="Proteomes" id="UP000694402"/>
    </source>
</evidence>
<dbReference type="InterPro" id="IPR019018">
    <property type="entry name" value="Rab-bd_FIP-RBD"/>
</dbReference>
<dbReference type="Pfam" id="PF09457">
    <property type="entry name" value="RBD-FIP"/>
    <property type="match status" value="1"/>
</dbReference>
<feature type="compositionally biased region" description="Polar residues" evidence="6">
    <location>
        <begin position="971"/>
        <end position="985"/>
    </location>
</feature>
<dbReference type="PANTHER" id="PTHR15746">
    <property type="entry name" value="RAB11-RELATED"/>
    <property type="match status" value="1"/>
</dbReference>
<sequence length="1661" mass="184660">MSLADQSQQWYPTSVQVTVFQARNLRIKGKNGTNDAYAIMQVAKDKFSTSVAEKCVAPVWKEEATFDLPLFHHGNAERCTLYIIVMHRALVGLDKLLGRAVINLLDLHDNSARKKTDWYKLLDKNGKEDKVRGEVMMDIQFMRNNLTASMFDLSMQDKPRSRIGKLKDKVRGKKKDSFSDSASAIVPSFSQVVTDSEGEADSHSVCPESPGAKRKSKLKSLFAPKSNLQRNVSQSMSTLGTLPEKNASLGGSRSSGLNVDSPDVKKKFKFLGHKRTGSNDSKVSTGPFSLLGRSKQKEDPNSTCINGNHVYAEEVEPMSGSTLSLNSSGQGSVEDVRSHRQPSDAAVDSLKGAPVNTYRKESADRDRALLEQRRLQEEGEKRQAEEKRHNEEKQRVQLKVLQEEERKKQEEQERRFQEDEARRKKQQEEEEDRKRLAEERRQLKAGELQRLGEEQRQQEDAKKAEEQKQQEEASVTERLSSLFGMIRKKEELQQSVANEVRPNPSPSHSTRDLEVPVPAPRHAANPFKDILLSPDPPIPFEESPVDHQKGVCGTNTPSAAVFNSNRTAKVSAVKPRLESLKQPETPNSDSHRQQSPSLSCAESPLSSVPSESPDMFSNLHSSLAPPKTRRSTSESPCSSTENLTAIGSSPIGSERKRQAPLPPSPMELHGNPNAGSRSVSANCGSLVSIKEVEAKRPPLPLPDYDRLFPQKRHGVQGQTQWDHIIAEVNQRQQEYTSQLIGEEMSVDGPGLDSPAPPHNDKYLYLKERAAERLNQQQTQVQEVQSSSWRRVGPNSLPALIPPPKPGAAAPPRLVMDSNKKQGQNTAQANPSVERHNAFVSKVLGSTIPMAQSSNVPSVKPWEDARKVPKTSVALASEGHSVLPIEKPTRLTLTEVLVSSCTDERKGLPNSLKEIPATKPRQRLTSKEPVRQVDSEPKAAESTTNVQQENRSEMSAASIDMRVSSPVMAKNTEVTANSEKQPSPDSVESDNNKKQLERFMKETFSEPDPFPIAEVLPKYPWAQPEQSHSGDDLFSGGPQKEDKLELGMKTDLDKHFTPNNSTDPSSSCNDSDSEKHPEEKPEEPSPTFQRGFSQRKKERADFDPPAPPLTDKYSYLQERAAERLNQQRTQVQEVQSSSWRRVGPNSSPALIPPPKPRRLEADSNKKQSQSTAQNNPSVERHNTFVSVSTNPMAQSRDVPSVKPREDARKVLNTSVSSANDGKSVLRLEKPNRPTQVLVSSSTDEPKGLPNTLKEIPSAKPRQSLVSSGSAFSLLTSAEHTTVQQENRSEMRAVSTPDIMESSPTMAKATDSVESDIHKKQLELIMKDTFDDPFPIAEILPKDPWAQPEQSHSGDDLFSVGPQKDDKLEQRLTNDDLVKLFVPNNPTDLFSSCNDRYSEKHPEEEKPEGPSPAFQRLFSQRKNKRAAPQPPANLSNKGAMGKGELVKQDPSPRENETIRLATTGSVKLEPQAKNTRQRNLYSREKVETQARKEKWTADPFTFSRMSSDLTSPEPPQSVGEPKPQAGAEGKTLLRAWVSTSEVQPLTVLSSNGDRPDLTPLRPHPVKPMSSMESHALNTPVVREMKTYDSSLGNMKAPGKVESGPYTQLTQEELITLVVKQQTELSKKDFKIVELEEYIDNLLVRVIEEKPSILQGLNSPKQAL</sequence>
<evidence type="ECO:0000259" key="8">
    <source>
        <dbReference type="PROSITE" id="PS51511"/>
    </source>
</evidence>
<dbReference type="SUPFAM" id="SSF144270">
    <property type="entry name" value="Eferin C-derminal domain-like"/>
    <property type="match status" value="1"/>
</dbReference>
<feature type="compositionally biased region" description="Polar residues" evidence="6">
    <location>
        <begin position="278"/>
        <end position="287"/>
    </location>
</feature>
<feature type="compositionally biased region" description="Polar residues" evidence="6">
    <location>
        <begin position="1165"/>
        <end position="1192"/>
    </location>
</feature>
<reference evidence="9" key="1">
    <citation type="submission" date="2025-08" db="UniProtKB">
        <authorList>
            <consortium name="Ensembl"/>
        </authorList>
    </citation>
    <scope>IDENTIFICATION</scope>
</reference>
<evidence type="ECO:0000256" key="3">
    <source>
        <dbReference type="ARBA" id="ARBA00022553"/>
    </source>
</evidence>
<feature type="compositionally biased region" description="Polar residues" evidence="6">
    <location>
        <begin position="249"/>
        <end position="258"/>
    </location>
</feature>
<dbReference type="Ensembl" id="ENSOTST00005037432.2">
    <property type="protein sequence ID" value="ENSOTSP00005034506.1"/>
    <property type="gene ID" value="ENSOTSG00005016236.2"/>
</dbReference>
<keyword evidence="10" id="KW-1185">Reference proteome</keyword>
<feature type="compositionally biased region" description="Low complexity" evidence="6">
    <location>
        <begin position="602"/>
        <end position="613"/>
    </location>
</feature>
<organism evidence="9 10">
    <name type="scientific">Oncorhynchus tshawytscha</name>
    <name type="common">Chinook salmon</name>
    <name type="synonym">Salmo tshawytscha</name>
    <dbReference type="NCBI Taxonomy" id="74940"/>
    <lineage>
        <taxon>Eukaryota</taxon>
        <taxon>Metazoa</taxon>
        <taxon>Chordata</taxon>
        <taxon>Craniata</taxon>
        <taxon>Vertebrata</taxon>
        <taxon>Euteleostomi</taxon>
        <taxon>Actinopterygii</taxon>
        <taxon>Neopterygii</taxon>
        <taxon>Teleostei</taxon>
        <taxon>Protacanthopterygii</taxon>
        <taxon>Salmoniformes</taxon>
        <taxon>Salmonidae</taxon>
        <taxon>Salmoninae</taxon>
        <taxon>Oncorhynchus</taxon>
    </lineage>
</organism>
<dbReference type="Pfam" id="PF00168">
    <property type="entry name" value="C2"/>
    <property type="match status" value="1"/>
</dbReference>
<feature type="compositionally biased region" description="Low complexity" evidence="6">
    <location>
        <begin position="779"/>
        <end position="798"/>
    </location>
</feature>
<dbReference type="GO" id="GO:0055037">
    <property type="term" value="C:recycling endosome"/>
    <property type="evidence" value="ECO:0007669"/>
    <property type="project" value="UniProtKB-SubCell"/>
</dbReference>
<dbReference type="SUPFAM" id="SSF49562">
    <property type="entry name" value="C2 domain (Calcium/lipid-binding domain, CaLB)"/>
    <property type="match status" value="1"/>
</dbReference>
<gene>
    <name evidence="9" type="primary">MASTL</name>
</gene>
<feature type="domain" description="FIP-RBD" evidence="8">
    <location>
        <begin position="1592"/>
        <end position="1654"/>
    </location>
</feature>
<feature type="compositionally biased region" description="Basic and acidic residues" evidence="6">
    <location>
        <begin position="1394"/>
        <end position="1406"/>
    </location>
</feature>
<feature type="compositionally biased region" description="Basic and acidic residues" evidence="6">
    <location>
        <begin position="1442"/>
        <end position="1455"/>
    </location>
</feature>
<proteinExistence type="predicted"/>
<feature type="compositionally biased region" description="Polar residues" evidence="6">
    <location>
        <begin position="633"/>
        <end position="651"/>
    </location>
</feature>
<feature type="compositionally biased region" description="Basic and acidic residues" evidence="6">
    <location>
        <begin position="1071"/>
        <end position="1082"/>
    </location>
</feature>
<keyword evidence="3" id="KW-0597">Phosphoprotein</keyword>
<dbReference type="InterPro" id="IPR037789">
    <property type="entry name" value="FIP_classI"/>
</dbReference>
<comment type="subcellular location">
    <subcellularLocation>
        <location evidence="1">Recycling endosome</location>
    </subcellularLocation>
</comment>
<dbReference type="InterPro" id="IPR037245">
    <property type="entry name" value="FIP-RBD_C_sf"/>
</dbReference>
<evidence type="ECO:0000313" key="9">
    <source>
        <dbReference type="Ensembl" id="ENSOTSP00005034506.1"/>
    </source>
</evidence>
<feature type="compositionally biased region" description="Polar residues" evidence="6">
    <location>
        <begin position="1056"/>
        <end position="1069"/>
    </location>
</feature>
<dbReference type="FunFam" id="2.60.40.150:FF:000070">
    <property type="entry name" value="rab11 family-interacting protein 2 isoform X1"/>
    <property type="match status" value="1"/>
</dbReference>
<feature type="domain" description="C2" evidence="7">
    <location>
        <begin position="1"/>
        <end position="119"/>
    </location>
</feature>
<keyword evidence="4" id="KW-0967">Endosome</keyword>
<accession>A0A8C8FFV3</accession>
<feature type="compositionally biased region" description="Basic and acidic residues" evidence="6">
    <location>
        <begin position="1361"/>
        <end position="1376"/>
    </location>
</feature>
<dbReference type="CDD" id="cd08682">
    <property type="entry name" value="C2_Rab11-FIP_classI"/>
    <property type="match status" value="1"/>
</dbReference>
<dbReference type="InterPro" id="IPR035892">
    <property type="entry name" value="C2_domain_sf"/>
</dbReference>
<feature type="compositionally biased region" description="Basic and acidic residues" evidence="6">
    <location>
        <begin position="432"/>
        <end position="444"/>
    </location>
</feature>
<feature type="compositionally biased region" description="Basic and acidic residues" evidence="6">
    <location>
        <begin position="924"/>
        <end position="938"/>
    </location>
</feature>
<dbReference type="GO" id="GO:0045055">
    <property type="term" value="P:regulated exocytosis"/>
    <property type="evidence" value="ECO:0007669"/>
    <property type="project" value="TreeGrafter"/>
</dbReference>
<feature type="compositionally biased region" description="Polar residues" evidence="6">
    <location>
        <begin position="553"/>
        <end position="568"/>
    </location>
</feature>
<feature type="compositionally biased region" description="Polar residues" evidence="6">
    <location>
        <begin position="820"/>
        <end position="830"/>
    </location>
</feature>
<evidence type="ECO:0000256" key="2">
    <source>
        <dbReference type="ARBA" id="ARBA00022448"/>
    </source>
</evidence>
<feature type="region of interest" description="Disordered" evidence="6">
    <location>
        <begin position="779"/>
        <end position="832"/>
    </location>
</feature>
<keyword evidence="2" id="KW-0813">Transport</keyword>
<feature type="compositionally biased region" description="Basic and acidic residues" evidence="6">
    <location>
        <begin position="358"/>
        <end position="422"/>
    </location>
</feature>
<feature type="region of interest" description="Disordered" evidence="6">
    <location>
        <begin position="193"/>
        <end position="680"/>
    </location>
</feature>
<dbReference type="Gene3D" id="2.60.40.150">
    <property type="entry name" value="C2 domain"/>
    <property type="match status" value="1"/>
</dbReference>
<feature type="compositionally biased region" description="Polar residues" evidence="6">
    <location>
        <begin position="1382"/>
        <end position="1393"/>
    </location>
</feature>
<feature type="compositionally biased region" description="Polar residues" evidence="6">
    <location>
        <begin position="319"/>
        <end position="331"/>
    </location>
</feature>
<dbReference type="Proteomes" id="UP000694402">
    <property type="component" value="Unassembled WGS sequence"/>
</dbReference>
<name>A0A8C8FFV3_ONCTS</name>
<feature type="compositionally biased region" description="Polar residues" evidence="6">
    <location>
        <begin position="1123"/>
        <end position="1147"/>
    </location>
</feature>
<feature type="compositionally biased region" description="Basic and acidic residues" evidence="6">
    <location>
        <begin position="989"/>
        <end position="1003"/>
    </location>
</feature>
<feature type="region of interest" description="Disordered" evidence="6">
    <location>
        <begin position="1544"/>
        <end position="1569"/>
    </location>
</feature>
<feature type="compositionally biased region" description="Polar residues" evidence="6">
    <location>
        <begin position="940"/>
        <end position="954"/>
    </location>
</feature>
<dbReference type="Gene3D" id="1.20.5.2440">
    <property type="match status" value="1"/>
</dbReference>
<feature type="region of interest" description="Disordered" evidence="6">
    <location>
        <begin position="1336"/>
        <end position="1528"/>
    </location>
</feature>
<evidence type="ECO:0000256" key="6">
    <source>
        <dbReference type="SAM" id="MobiDB-lite"/>
    </source>
</evidence>
<protein>
    <recommendedName>
        <fullName evidence="11">Rab11 family-interacting protein 1-like</fullName>
    </recommendedName>
</protein>